<protein>
    <submittedName>
        <fullName evidence="1">Uncharacterized protein</fullName>
    </submittedName>
</protein>
<dbReference type="EMBL" id="VCGU01000009">
    <property type="protein sequence ID" value="TRY70831.1"/>
    <property type="molecule type" value="Genomic_DNA"/>
</dbReference>
<comment type="caution">
    <text evidence="1">The sequence shown here is derived from an EMBL/GenBank/DDBJ whole genome shotgun (WGS) entry which is preliminary data.</text>
</comment>
<gene>
    <name evidence="1" type="ORF">TCAL_17261</name>
</gene>
<sequence length="75" mass="8294">MLCFISRVCLSAKSMDMIIQKLADGRLQNAGLLRTSLKLYLDPLAHQAKLLDPLDERVIGAEAFASIIIRAHEAD</sequence>
<dbReference type="AlphaFoldDB" id="A0A553NZG7"/>
<organism evidence="1 2">
    <name type="scientific">Tigriopus californicus</name>
    <name type="common">Marine copepod</name>
    <dbReference type="NCBI Taxonomy" id="6832"/>
    <lineage>
        <taxon>Eukaryota</taxon>
        <taxon>Metazoa</taxon>
        <taxon>Ecdysozoa</taxon>
        <taxon>Arthropoda</taxon>
        <taxon>Crustacea</taxon>
        <taxon>Multicrustacea</taxon>
        <taxon>Hexanauplia</taxon>
        <taxon>Copepoda</taxon>
        <taxon>Harpacticoida</taxon>
        <taxon>Harpacticidae</taxon>
        <taxon>Tigriopus</taxon>
    </lineage>
</organism>
<proteinExistence type="predicted"/>
<evidence type="ECO:0000313" key="2">
    <source>
        <dbReference type="Proteomes" id="UP000318571"/>
    </source>
</evidence>
<dbReference type="Proteomes" id="UP000318571">
    <property type="component" value="Chromosome 9"/>
</dbReference>
<keyword evidence="2" id="KW-1185">Reference proteome</keyword>
<reference evidence="1 2" key="1">
    <citation type="journal article" date="2018" name="Nat. Ecol. Evol.">
        <title>Genomic signatures of mitonuclear coevolution across populations of Tigriopus californicus.</title>
        <authorList>
            <person name="Barreto F.S."/>
            <person name="Watson E.T."/>
            <person name="Lima T.G."/>
            <person name="Willett C.S."/>
            <person name="Edmands S."/>
            <person name="Li W."/>
            <person name="Burton R.S."/>
        </authorList>
    </citation>
    <scope>NUCLEOTIDE SEQUENCE [LARGE SCALE GENOMIC DNA]</scope>
    <source>
        <strain evidence="1 2">San Diego</strain>
    </source>
</reference>
<accession>A0A553NZG7</accession>
<evidence type="ECO:0000313" key="1">
    <source>
        <dbReference type="EMBL" id="TRY70831.1"/>
    </source>
</evidence>
<name>A0A553NZG7_TIGCA</name>